<evidence type="ECO:0000313" key="2">
    <source>
        <dbReference type="EMBL" id="GII96560.1"/>
    </source>
</evidence>
<evidence type="ECO:0000256" key="1">
    <source>
        <dbReference type="ARBA" id="ARBA00022833"/>
    </source>
</evidence>
<proteinExistence type="predicted"/>
<evidence type="ECO:0000313" key="3">
    <source>
        <dbReference type="Proteomes" id="UP000606172"/>
    </source>
</evidence>
<gene>
    <name evidence="2" type="ORF">Ssi02_67910</name>
</gene>
<sequence length="246" mass="27134">MGERVLLIGVYGMELVECGGALAANVAAGGESFATLMLCRERMRADVRKAAGVLGVQEPDFLGFRNGYVAVDEEHKRALVRVIRTVRPSIVITQDPEHSLADLDPDRRPAMTLILEALGLASREFAADDGLEPHPVPTIYYMTPSRPNCVVNIAPHWEQKCSAMDMLESQMEFSGRHWSEALAPGDAEALVPGFAEIGSDLERGRAVHRALDRAVHIYHGIGHHGHYTFAEAYRREGDFHLPTLVR</sequence>
<dbReference type="EMBL" id="BOOW01000045">
    <property type="protein sequence ID" value="GII96560.1"/>
    <property type="molecule type" value="Genomic_DNA"/>
</dbReference>
<dbReference type="SUPFAM" id="SSF102588">
    <property type="entry name" value="LmbE-like"/>
    <property type="match status" value="1"/>
</dbReference>
<dbReference type="AlphaFoldDB" id="A0A919RPD0"/>
<dbReference type="Proteomes" id="UP000606172">
    <property type="component" value="Unassembled WGS sequence"/>
</dbReference>
<evidence type="ECO:0008006" key="4">
    <source>
        <dbReference type="Google" id="ProtNLM"/>
    </source>
</evidence>
<organism evidence="2 3">
    <name type="scientific">Sinosporangium siamense</name>
    <dbReference type="NCBI Taxonomy" id="1367973"/>
    <lineage>
        <taxon>Bacteria</taxon>
        <taxon>Bacillati</taxon>
        <taxon>Actinomycetota</taxon>
        <taxon>Actinomycetes</taxon>
        <taxon>Streptosporangiales</taxon>
        <taxon>Streptosporangiaceae</taxon>
        <taxon>Sinosporangium</taxon>
    </lineage>
</organism>
<protein>
    <recommendedName>
        <fullName evidence="4">GlcNAc-PI de-N-acetylase</fullName>
    </recommendedName>
</protein>
<dbReference type="Pfam" id="PF02585">
    <property type="entry name" value="PIG-L"/>
    <property type="match status" value="1"/>
</dbReference>
<keyword evidence="3" id="KW-1185">Reference proteome</keyword>
<accession>A0A919RPD0</accession>
<dbReference type="InterPro" id="IPR024078">
    <property type="entry name" value="LmbE-like_dom_sf"/>
</dbReference>
<dbReference type="InterPro" id="IPR003737">
    <property type="entry name" value="GlcNAc_PI_deacetylase-related"/>
</dbReference>
<name>A0A919RPD0_9ACTN</name>
<dbReference type="RefSeq" id="WP_204031553.1">
    <property type="nucleotide sequence ID" value="NZ_BOOW01000045.1"/>
</dbReference>
<dbReference type="Gene3D" id="3.40.50.10320">
    <property type="entry name" value="LmbE-like"/>
    <property type="match status" value="1"/>
</dbReference>
<dbReference type="GO" id="GO:0016137">
    <property type="term" value="P:glycoside metabolic process"/>
    <property type="evidence" value="ECO:0007669"/>
    <property type="project" value="UniProtKB-ARBA"/>
</dbReference>
<reference evidence="2" key="1">
    <citation type="submission" date="2021-01" db="EMBL/GenBank/DDBJ databases">
        <title>Whole genome shotgun sequence of Sinosporangium siamense NBRC 109515.</title>
        <authorList>
            <person name="Komaki H."/>
            <person name="Tamura T."/>
        </authorList>
    </citation>
    <scope>NUCLEOTIDE SEQUENCE</scope>
    <source>
        <strain evidence="2">NBRC 109515</strain>
    </source>
</reference>
<keyword evidence="1" id="KW-0862">Zinc</keyword>
<comment type="caution">
    <text evidence="2">The sequence shown here is derived from an EMBL/GenBank/DDBJ whole genome shotgun (WGS) entry which is preliminary data.</text>
</comment>